<organism evidence="2">
    <name type="scientific">mine drainage metagenome</name>
    <dbReference type="NCBI Taxonomy" id="410659"/>
    <lineage>
        <taxon>unclassified sequences</taxon>
        <taxon>metagenomes</taxon>
        <taxon>ecological metagenomes</taxon>
    </lineage>
</organism>
<comment type="caution">
    <text evidence="2">The sequence shown here is derived from an EMBL/GenBank/DDBJ whole genome shotgun (WGS) entry which is preliminary data.</text>
</comment>
<feature type="non-terminal residue" evidence="2">
    <location>
        <position position="72"/>
    </location>
</feature>
<keyword evidence="1" id="KW-1133">Transmembrane helix</keyword>
<gene>
    <name evidence="2" type="ORF">B2A_11905</name>
</gene>
<reference evidence="2" key="1">
    <citation type="submission" date="2013-08" db="EMBL/GenBank/DDBJ databases">
        <authorList>
            <person name="Mendez C."/>
            <person name="Richter M."/>
            <person name="Ferrer M."/>
            <person name="Sanchez J."/>
        </authorList>
    </citation>
    <scope>NUCLEOTIDE SEQUENCE</scope>
</reference>
<dbReference type="AlphaFoldDB" id="T0YNL2"/>
<proteinExistence type="predicted"/>
<keyword evidence="1" id="KW-0472">Membrane</keyword>
<evidence type="ECO:0000313" key="2">
    <source>
        <dbReference type="EMBL" id="EQD37031.1"/>
    </source>
</evidence>
<protein>
    <submittedName>
        <fullName evidence="2">Uncharacterized protein</fullName>
    </submittedName>
</protein>
<sequence length="72" mass="7919">MARIRSQSALEFLSTYAFVFLILAVVISLLFIFASLPRSLLPSQCTFYSGFTCVQAIYTINTTAGKGADLFI</sequence>
<dbReference type="EMBL" id="AUZZ01008605">
    <property type="protein sequence ID" value="EQD37031.1"/>
    <property type="molecule type" value="Genomic_DNA"/>
</dbReference>
<feature type="transmembrane region" description="Helical" evidence="1">
    <location>
        <begin position="12"/>
        <end position="34"/>
    </location>
</feature>
<evidence type="ECO:0000256" key="1">
    <source>
        <dbReference type="SAM" id="Phobius"/>
    </source>
</evidence>
<name>T0YNL2_9ZZZZ</name>
<accession>T0YNL2</accession>
<keyword evidence="1" id="KW-0812">Transmembrane</keyword>
<reference evidence="2" key="2">
    <citation type="journal article" date="2014" name="ISME J.">
        <title>Microbial stratification in low pH oxic and suboxic macroscopic growths along an acid mine drainage.</title>
        <authorList>
            <person name="Mendez-Garcia C."/>
            <person name="Mesa V."/>
            <person name="Sprenger R.R."/>
            <person name="Richter M."/>
            <person name="Diez M.S."/>
            <person name="Solano J."/>
            <person name="Bargiela R."/>
            <person name="Golyshina O.V."/>
            <person name="Manteca A."/>
            <person name="Ramos J.L."/>
            <person name="Gallego J.R."/>
            <person name="Llorente I."/>
            <person name="Martins Dos Santos V.A."/>
            <person name="Jensen O.N."/>
            <person name="Pelaez A.I."/>
            <person name="Sanchez J."/>
            <person name="Ferrer M."/>
        </authorList>
    </citation>
    <scope>NUCLEOTIDE SEQUENCE</scope>
</reference>